<feature type="coiled-coil region" evidence="1">
    <location>
        <begin position="53"/>
        <end position="87"/>
    </location>
</feature>
<accession>A0A368DPW4</accession>
<dbReference type="Pfam" id="PF04380">
    <property type="entry name" value="BMFP"/>
    <property type="match status" value="1"/>
</dbReference>
<organism evidence="2 3">
    <name type="scientific">PS1 clade bacterium</name>
    <dbReference type="NCBI Taxonomy" id="2175152"/>
    <lineage>
        <taxon>Bacteria</taxon>
        <taxon>Pseudomonadati</taxon>
        <taxon>Pseudomonadota</taxon>
        <taxon>Alphaproteobacteria</taxon>
        <taxon>PS1 clade</taxon>
    </lineage>
</organism>
<comment type="caution">
    <text evidence="2">The sequence shown here is derived from an EMBL/GenBank/DDBJ whole genome shotgun (WGS) entry which is preliminary data.</text>
</comment>
<evidence type="ECO:0000313" key="3">
    <source>
        <dbReference type="Proteomes" id="UP000253570"/>
    </source>
</evidence>
<dbReference type="Proteomes" id="UP000253570">
    <property type="component" value="Unassembled WGS sequence"/>
</dbReference>
<proteinExistence type="predicted"/>
<evidence type="ECO:0008006" key="4">
    <source>
        <dbReference type="Google" id="ProtNLM"/>
    </source>
</evidence>
<gene>
    <name evidence="2" type="ORF">DBW71_02070</name>
</gene>
<evidence type="ECO:0000313" key="2">
    <source>
        <dbReference type="EMBL" id="RCL73880.1"/>
    </source>
</evidence>
<name>A0A368DPW4_9PROT</name>
<keyword evidence="1" id="KW-0175">Coiled coil</keyword>
<evidence type="ECO:0000256" key="1">
    <source>
        <dbReference type="SAM" id="Coils"/>
    </source>
</evidence>
<dbReference type="AlphaFoldDB" id="A0A368DPW4"/>
<protein>
    <recommendedName>
        <fullName evidence="4">Accessory factor UbiK family protein</fullName>
    </recommendedName>
</protein>
<dbReference type="EMBL" id="QOQD01000004">
    <property type="protein sequence ID" value="RCL73880.1"/>
    <property type="molecule type" value="Genomic_DNA"/>
</dbReference>
<dbReference type="InterPro" id="IPR007475">
    <property type="entry name" value="UbiK"/>
</dbReference>
<sequence length="89" mass="10265">MVDPRSKFFNNIAELLSNTAGAASGVKKEIDVIVKSQVEKLLNDFEVVQRDEFDAMKEMLIKEREKNDELEEKINSLEKLIKKPKKITK</sequence>
<reference evidence="2 3" key="1">
    <citation type="journal article" date="2018" name="Microbiome">
        <title>Fine metagenomic profile of the Mediterranean stratified and mixed water columns revealed by assembly and recruitment.</title>
        <authorList>
            <person name="Haro-Moreno J.M."/>
            <person name="Lopez-Perez M."/>
            <person name="De La Torre J.R."/>
            <person name="Picazo A."/>
            <person name="Camacho A."/>
            <person name="Rodriguez-Valera F."/>
        </authorList>
    </citation>
    <scope>NUCLEOTIDE SEQUENCE [LARGE SCALE GENOMIC DNA]</scope>
    <source>
        <strain evidence="2">MED-G57</strain>
    </source>
</reference>